<organism evidence="1">
    <name type="scientific">human gut metagenome</name>
    <dbReference type="NCBI Taxonomy" id="408170"/>
    <lineage>
        <taxon>unclassified sequences</taxon>
        <taxon>metagenomes</taxon>
        <taxon>organismal metagenomes</taxon>
    </lineage>
</organism>
<dbReference type="AlphaFoldDB" id="K1T2G8"/>
<name>K1T2G8_9ZZZZ</name>
<accession>K1T2G8</accession>
<reference evidence="1" key="1">
    <citation type="journal article" date="2013" name="Environ. Microbiol.">
        <title>Microbiota from the distal guts of lean and obese adolescents exhibit partial functional redundancy besides clear differences in community structure.</title>
        <authorList>
            <person name="Ferrer M."/>
            <person name="Ruiz A."/>
            <person name="Lanza F."/>
            <person name="Haange S.B."/>
            <person name="Oberbach A."/>
            <person name="Till H."/>
            <person name="Bargiela R."/>
            <person name="Campoy C."/>
            <person name="Segura M.T."/>
            <person name="Richter M."/>
            <person name="von Bergen M."/>
            <person name="Seifert J."/>
            <person name="Suarez A."/>
        </authorList>
    </citation>
    <scope>NUCLEOTIDE SEQUENCE</scope>
</reference>
<dbReference type="InterPro" id="IPR011004">
    <property type="entry name" value="Trimer_LpxA-like_sf"/>
</dbReference>
<evidence type="ECO:0000313" key="1">
    <source>
        <dbReference type="EMBL" id="EKC60315.1"/>
    </source>
</evidence>
<comment type="caution">
    <text evidence="1">The sequence shown here is derived from an EMBL/GenBank/DDBJ whole genome shotgun (WGS) entry which is preliminary data.</text>
</comment>
<dbReference type="Gene3D" id="2.160.10.10">
    <property type="entry name" value="Hexapeptide repeat proteins"/>
    <property type="match status" value="1"/>
</dbReference>
<sequence>MANNKYEFTGETRTVEINEITYVVKRIKALESLDPYGLDGDVNVGDLGGWIESEENLSQDGMCWVDEEAVIVGKAVVKDNAYVCGRSTIKGEAIICDNSTVDDDSIIAGNSVISGNSLIHENAQVLGNVVIKDNVEVKGWSIVHCEYSKPKVICENAEKMDEGLRQLIALLSKGTESVISGNI</sequence>
<feature type="non-terminal residue" evidence="1">
    <location>
        <position position="183"/>
    </location>
</feature>
<protein>
    <submittedName>
        <fullName evidence="1">Phage related protein</fullName>
    </submittedName>
</protein>
<proteinExistence type="predicted"/>
<dbReference type="SUPFAM" id="SSF51161">
    <property type="entry name" value="Trimeric LpxA-like enzymes"/>
    <property type="match status" value="1"/>
</dbReference>
<dbReference type="EMBL" id="AJWZ01006250">
    <property type="protein sequence ID" value="EKC60315.1"/>
    <property type="molecule type" value="Genomic_DNA"/>
</dbReference>
<gene>
    <name evidence="1" type="ORF">OBE_09037</name>
</gene>